<proteinExistence type="predicted"/>
<name>A0A0C5JZB0_9CAUD</name>
<dbReference type="RefSeq" id="YP_009218244.1">
    <property type="nucleotide sequence ID" value="NC_029009.1"/>
</dbReference>
<evidence type="ECO:0000313" key="1">
    <source>
        <dbReference type="EMBL" id="AJP61350.1"/>
    </source>
</evidence>
<reference evidence="1 2" key="1">
    <citation type="journal article" date="2015" name="Appl. Environ. Microbiol.">
        <title>Targeting Enterococcus faecalis Biofilms with Phage Therapy.</title>
        <authorList>
            <person name="Khalifa L."/>
            <person name="Brosh Y."/>
            <person name="Gelman D."/>
            <person name="Coppenhagen-Glazer S."/>
            <person name="Beyth S."/>
            <person name="Poradosu-Cohen R."/>
            <person name="Que Y.A."/>
            <person name="Beyth N."/>
            <person name="Hazan R."/>
        </authorList>
    </citation>
    <scope>NUCLEOTIDE SEQUENCE [LARGE SCALE GENOMIC DNA]</scope>
</reference>
<organism evidence="1 2">
    <name type="scientific">Enterococcus phage EFDG1</name>
    <dbReference type="NCBI Taxonomy" id="1597976"/>
    <lineage>
        <taxon>Viruses</taxon>
        <taxon>Duplodnaviria</taxon>
        <taxon>Heunggongvirae</taxon>
        <taxon>Uroviricota</taxon>
        <taxon>Caudoviricetes</taxon>
        <taxon>Herelleviridae</taxon>
        <taxon>Brockvirinae</taxon>
        <taxon>Schiekvirus</taxon>
        <taxon>Schiekvirus EFDG1</taxon>
    </lineage>
</organism>
<protein>
    <submittedName>
        <fullName evidence="1">Uncharacterized protein</fullName>
    </submittedName>
</protein>
<accession>A0A0C5JZB0</accession>
<dbReference type="GeneID" id="26644355"/>
<dbReference type="EMBL" id="KP339049">
    <property type="protein sequence ID" value="AJP61350.1"/>
    <property type="molecule type" value="Genomic_DNA"/>
</dbReference>
<sequence length="132" mass="14632">MCNWCEGGALLYNLEDESGGIGIGVDHNVLRAQFSFHSYGNVRTTMTAEARTFIKYCPMCGKYLKGVFNIGDWVLYSPAGLYARNEQLMGANLVVTGYDEDKLVVAVLGKDGLNPVDEKRYSVLPTDLILRQ</sequence>
<evidence type="ECO:0000313" key="2">
    <source>
        <dbReference type="Proteomes" id="UP000032402"/>
    </source>
</evidence>
<dbReference type="KEGG" id="vg:26644355"/>
<dbReference type="Proteomes" id="UP000032402">
    <property type="component" value="Segment"/>
</dbReference>
<keyword evidence="2" id="KW-1185">Reference proteome</keyword>